<accession>A0ABU8LN16</accession>
<feature type="domain" description="YdhG-like" evidence="1">
    <location>
        <begin position="13"/>
        <end position="108"/>
    </location>
</feature>
<keyword evidence="3" id="KW-1185">Reference proteome</keyword>
<evidence type="ECO:0000259" key="1">
    <source>
        <dbReference type="Pfam" id="PF08818"/>
    </source>
</evidence>
<reference evidence="2 3" key="1">
    <citation type="submission" date="2024-02" db="EMBL/GenBank/DDBJ databases">
        <authorList>
            <person name="Saticioglu I.B."/>
        </authorList>
    </citation>
    <scope>NUCLEOTIDE SEQUENCE [LARGE SCALE GENOMIC DNA]</scope>
    <source>
        <strain evidence="2 3">Mu-43</strain>
    </source>
</reference>
<gene>
    <name evidence="2" type="ORF">WDU93_10330</name>
</gene>
<evidence type="ECO:0000313" key="3">
    <source>
        <dbReference type="Proteomes" id="UP001366085"/>
    </source>
</evidence>
<proteinExistence type="predicted"/>
<dbReference type="EMBL" id="JBBDGN010000009">
    <property type="protein sequence ID" value="MEJ1092088.1"/>
    <property type="molecule type" value="Genomic_DNA"/>
</dbReference>
<protein>
    <submittedName>
        <fullName evidence="2">DUF1801 domain-containing protein</fullName>
    </submittedName>
</protein>
<organism evidence="2 3">
    <name type="scientific">Microbacterium istanbulense</name>
    <dbReference type="NCBI Taxonomy" id="3122049"/>
    <lineage>
        <taxon>Bacteria</taxon>
        <taxon>Bacillati</taxon>
        <taxon>Actinomycetota</taxon>
        <taxon>Actinomycetes</taxon>
        <taxon>Micrococcales</taxon>
        <taxon>Microbacteriaceae</taxon>
        <taxon>Microbacterium</taxon>
    </lineage>
</organism>
<dbReference type="Pfam" id="PF08818">
    <property type="entry name" value="DUF1801"/>
    <property type="match status" value="1"/>
</dbReference>
<evidence type="ECO:0000313" key="2">
    <source>
        <dbReference type="EMBL" id="MEJ1092088.1"/>
    </source>
</evidence>
<dbReference type="Proteomes" id="UP001366085">
    <property type="component" value="Unassembled WGS sequence"/>
</dbReference>
<dbReference type="InterPro" id="IPR014922">
    <property type="entry name" value="YdhG-like"/>
</dbReference>
<sequence>MDAWFDAYDNPQKDLVRAVRMVILDADPRVSEAIKWSAPTFMFRGNIASFFPKSRAHVALMFHTGASLADPDGLLEGDGATSRVARFLDEDDLARKAPALQGLIRTWIADHEPPTNGAQQT</sequence>
<name>A0ABU8LN16_9MICO</name>
<dbReference type="Gene3D" id="3.90.1150.200">
    <property type="match status" value="1"/>
</dbReference>
<dbReference type="RefSeq" id="WP_337320295.1">
    <property type="nucleotide sequence ID" value="NZ_JBBDGN010000009.1"/>
</dbReference>
<comment type="caution">
    <text evidence="2">The sequence shown here is derived from an EMBL/GenBank/DDBJ whole genome shotgun (WGS) entry which is preliminary data.</text>
</comment>
<dbReference type="SUPFAM" id="SSF159888">
    <property type="entry name" value="YdhG-like"/>
    <property type="match status" value="1"/>
</dbReference>